<sequence length="213" mass="24962">MLTYTIGITGGSGSGKTYLIENLSNQFKPEEICLISQDNYYRTREEQITDEKGVKNFDLPNAIDHERFYADLMRLKGGHEVEKLEYTFNNPNATPKTIVLKPAPIIIVEGIFVQYFNEIENELDLKIFLEAKDHVKLSRRIRRDNEQRGYDLDDVLYRYQYHVMPVYEKYIEPLKHSSDLVIPNNSHFDRAIEVLVLSLKARLQYMMPTVHTK</sequence>
<keyword evidence="3" id="KW-1185">Reference proteome</keyword>
<dbReference type="RefSeq" id="WP_127122677.1">
    <property type="nucleotide sequence ID" value="NZ_BHXQ01000004.1"/>
</dbReference>
<dbReference type="Proteomes" id="UP000288227">
    <property type="component" value="Unassembled WGS sequence"/>
</dbReference>
<dbReference type="Gene3D" id="3.40.50.300">
    <property type="entry name" value="P-loop containing nucleotide triphosphate hydrolases"/>
    <property type="match status" value="1"/>
</dbReference>
<dbReference type="InterPro" id="IPR027417">
    <property type="entry name" value="P-loop_NTPase"/>
</dbReference>
<dbReference type="PRINTS" id="PR00988">
    <property type="entry name" value="URIDINKINASE"/>
</dbReference>
<feature type="domain" description="Phosphoribulokinase/uridine kinase" evidence="1">
    <location>
        <begin position="6"/>
        <end position="186"/>
    </location>
</feature>
<dbReference type="GO" id="GO:0005524">
    <property type="term" value="F:ATP binding"/>
    <property type="evidence" value="ECO:0007669"/>
    <property type="project" value="InterPro"/>
</dbReference>
<dbReference type="InterPro" id="IPR006083">
    <property type="entry name" value="PRK/URK"/>
</dbReference>
<proteinExistence type="predicted"/>
<reference evidence="2 3" key="1">
    <citation type="submission" date="2018-11" db="EMBL/GenBank/DDBJ databases">
        <title>Chryseotalea sanarue gen. nov., sp., nov., a member of the family Cytophagaceae, isolated from a brackish lake in Hamamatsu Japan.</title>
        <authorList>
            <person name="Maejima Y."/>
            <person name="Iino T."/>
            <person name="Muraguchi Y."/>
            <person name="Fukuda K."/>
            <person name="Ohkuma M."/>
            <person name="Moriuchi R."/>
            <person name="Dohra H."/>
            <person name="Kimbara K."/>
            <person name="Shintani M."/>
        </authorList>
    </citation>
    <scope>NUCLEOTIDE SEQUENCE [LARGE SCALE GENOMIC DNA]</scope>
    <source>
        <strain evidence="2 3">Ys</strain>
    </source>
</reference>
<gene>
    <name evidence="2" type="ORF">SanaruYs_22550</name>
</gene>
<keyword evidence="2" id="KW-0808">Transferase</keyword>
<dbReference type="OrthoDB" id="9777642at2"/>
<dbReference type="Pfam" id="PF00485">
    <property type="entry name" value="PRK"/>
    <property type="match status" value="1"/>
</dbReference>
<name>A0A401UAU0_9BACT</name>
<evidence type="ECO:0000313" key="2">
    <source>
        <dbReference type="EMBL" id="GCC52023.1"/>
    </source>
</evidence>
<accession>A0A401UAU0</accession>
<dbReference type="SUPFAM" id="SSF52540">
    <property type="entry name" value="P-loop containing nucleoside triphosphate hydrolases"/>
    <property type="match status" value="1"/>
</dbReference>
<dbReference type="EMBL" id="BHXQ01000004">
    <property type="protein sequence ID" value="GCC52023.1"/>
    <property type="molecule type" value="Genomic_DNA"/>
</dbReference>
<dbReference type="GO" id="GO:0016301">
    <property type="term" value="F:kinase activity"/>
    <property type="evidence" value="ECO:0007669"/>
    <property type="project" value="UniProtKB-KW"/>
</dbReference>
<organism evidence="2 3">
    <name type="scientific">Chryseotalea sanaruensis</name>
    <dbReference type="NCBI Taxonomy" id="2482724"/>
    <lineage>
        <taxon>Bacteria</taxon>
        <taxon>Pseudomonadati</taxon>
        <taxon>Bacteroidota</taxon>
        <taxon>Cytophagia</taxon>
        <taxon>Cytophagales</taxon>
        <taxon>Chryseotaleaceae</taxon>
        <taxon>Chryseotalea</taxon>
    </lineage>
</organism>
<dbReference type="AlphaFoldDB" id="A0A401UAU0"/>
<comment type="caution">
    <text evidence="2">The sequence shown here is derived from an EMBL/GenBank/DDBJ whole genome shotgun (WGS) entry which is preliminary data.</text>
</comment>
<dbReference type="NCBIfam" id="NF004018">
    <property type="entry name" value="PRK05480.1"/>
    <property type="match status" value="1"/>
</dbReference>
<protein>
    <submittedName>
        <fullName evidence="2">Uridine kinase</fullName>
    </submittedName>
</protein>
<keyword evidence="2" id="KW-0418">Kinase</keyword>
<evidence type="ECO:0000313" key="3">
    <source>
        <dbReference type="Proteomes" id="UP000288227"/>
    </source>
</evidence>
<dbReference type="PANTHER" id="PTHR10285">
    <property type="entry name" value="URIDINE KINASE"/>
    <property type="match status" value="1"/>
</dbReference>
<evidence type="ECO:0000259" key="1">
    <source>
        <dbReference type="Pfam" id="PF00485"/>
    </source>
</evidence>